<keyword evidence="1 3" id="KW-0238">DNA-binding</keyword>
<feature type="region of interest" description="Disordered" evidence="4">
    <location>
        <begin position="487"/>
        <end position="519"/>
    </location>
</feature>
<dbReference type="SUPFAM" id="SSF47095">
    <property type="entry name" value="HMG-box"/>
    <property type="match status" value="1"/>
</dbReference>
<dbReference type="PANTHER" id="PTHR45789">
    <property type="entry name" value="FI18025P1"/>
    <property type="match status" value="1"/>
</dbReference>
<feature type="DNA-binding region" description="HMG box" evidence="3">
    <location>
        <begin position="110"/>
        <end position="179"/>
    </location>
</feature>
<dbReference type="GO" id="GO:0000978">
    <property type="term" value="F:RNA polymerase II cis-regulatory region sequence-specific DNA binding"/>
    <property type="evidence" value="ECO:0007669"/>
    <property type="project" value="TreeGrafter"/>
</dbReference>
<dbReference type="OrthoDB" id="6247875at2759"/>
<feature type="compositionally biased region" description="Low complexity" evidence="4">
    <location>
        <begin position="620"/>
        <end position="633"/>
    </location>
</feature>
<evidence type="ECO:0000256" key="4">
    <source>
        <dbReference type="SAM" id="MobiDB-lite"/>
    </source>
</evidence>
<feature type="compositionally biased region" description="Low complexity" evidence="4">
    <location>
        <begin position="502"/>
        <end position="513"/>
    </location>
</feature>
<keyword evidence="7" id="KW-1185">Reference proteome</keyword>
<protein>
    <recommendedName>
        <fullName evidence="5">HMG box domain-containing protein</fullName>
    </recommendedName>
</protein>
<feature type="compositionally biased region" description="Low complexity" evidence="4">
    <location>
        <begin position="51"/>
        <end position="64"/>
    </location>
</feature>
<dbReference type="PROSITE" id="PS50118">
    <property type="entry name" value="HMG_BOX_2"/>
    <property type="match status" value="1"/>
</dbReference>
<reference evidence="6 7" key="1">
    <citation type="journal article" date="2017" name="Mol. Ecol.">
        <title>Comparative and population genomic landscape of Phellinus noxius: A hypervariable fungus causing root rot in trees.</title>
        <authorList>
            <person name="Chung C.L."/>
            <person name="Lee T.J."/>
            <person name="Akiba M."/>
            <person name="Lee H.H."/>
            <person name="Kuo T.H."/>
            <person name="Liu D."/>
            <person name="Ke H.M."/>
            <person name="Yokoi T."/>
            <person name="Roa M.B."/>
            <person name="Lu M.J."/>
            <person name="Chang Y.Y."/>
            <person name="Ann P.J."/>
            <person name="Tsai J.N."/>
            <person name="Chen C.Y."/>
            <person name="Tzean S.S."/>
            <person name="Ota Y."/>
            <person name="Hattori T."/>
            <person name="Sahashi N."/>
            <person name="Liou R.F."/>
            <person name="Kikuchi T."/>
            <person name="Tsai I.J."/>
        </authorList>
    </citation>
    <scope>NUCLEOTIDE SEQUENCE [LARGE SCALE GENOMIC DNA]</scope>
    <source>
        <strain evidence="6 7">FFPRI411160</strain>
    </source>
</reference>
<feature type="region of interest" description="Disordered" evidence="4">
    <location>
        <begin position="179"/>
        <end position="238"/>
    </location>
</feature>
<feature type="compositionally biased region" description="Polar residues" evidence="4">
    <location>
        <begin position="581"/>
        <end position="611"/>
    </location>
</feature>
<feature type="compositionally biased region" description="Basic and acidic residues" evidence="4">
    <location>
        <begin position="198"/>
        <end position="215"/>
    </location>
</feature>
<accession>A0A286U7D6</accession>
<dbReference type="CDD" id="cd01389">
    <property type="entry name" value="HMG-box_ROX1-like"/>
    <property type="match status" value="1"/>
</dbReference>
<evidence type="ECO:0000256" key="3">
    <source>
        <dbReference type="PROSITE-ProRule" id="PRU00267"/>
    </source>
</evidence>
<proteinExistence type="predicted"/>
<sequence>MAPIRPISTSSPIKNRSSLSLISSRRRSIAPPRHYTFAPNVTPISYPTEPASPSSSVSSSSPQPDGINISHLGPNAGEDIPPSPSNVGSVLPGQSKPRRRTNRKDSVDHIPRPPNAFMLFRQNFVHQKHVPGSIETNDNSLSKIVGNCWRALSVKDKKVWNALAERAKEEHKRKYPHYRFQPKHDPEKKKKRQAAKLAAEKAERERLMREERERQGLPPMPEDQPFDGSGASSSARTLDPYDTEQEREHAMATRRQQVRNRNFLGHRRSSSVPLPSEAYPGYPYSNFGGPAHADPFNFANPAIANASLTNGIAIPTLPSNLGGLSGPTSQWMNNTSVSEEQNPQLGFAAPMQSQAQHPLALPRAGSPVLNLNTNPIPRNSGFGNFSGMSSMGLPGLGSGTMGMRAARQLQLGQLGRRASSTQPVLQHQLNSGLFNFNFAAQNGSGFPQPPYGQFNQPFGNDFGNVGQNEVGFDGFVGAVAEGFTNPFANSANDQTQRTTGIAASPRSAPNSASVYPSSIPPNANWYDIEAVDPMTPITSIHPQTSAPAPHSTISANNSGLLNHAFSFGNDSPSPSIPPNEAGSSAIQTSPKSASAPQSSVNSTFMINNSDNGYVEHSHQHQNQHQPQQSLNPSAGMGMRDSFDFTAFMSSLPGQSQAGTTHNHNVINQDQSQSSDGSHDSYGHHGQLYTTSHTHPGSVMLAQPTPLRRVELPCVAEVPQQDGIVQHTANNNITDNTRLMASTTENSGCASPADVYTPVQTQSYVEGHQKVDSHQTELQQVSTLDGTANLSTVVPVSYDQQQQQHMDGIGYNYGNDYSTYNALYDGSGASGLYVSEQIHGHNNMNQVNVNQNISYDDPWTTPARAQPRSATTNPEQRWDGSGTPIFVQ</sequence>
<feature type="region of interest" description="Disordered" evidence="4">
    <location>
        <begin position="536"/>
        <end position="638"/>
    </location>
</feature>
<evidence type="ECO:0000313" key="6">
    <source>
        <dbReference type="EMBL" id="PAV15472.1"/>
    </source>
</evidence>
<dbReference type="Proteomes" id="UP000217199">
    <property type="component" value="Unassembled WGS sequence"/>
</dbReference>
<feature type="region of interest" description="Disordered" evidence="4">
    <location>
        <begin position="1"/>
        <end position="114"/>
    </location>
</feature>
<organism evidence="6 7">
    <name type="scientific">Pyrrhoderma noxium</name>
    <dbReference type="NCBI Taxonomy" id="2282107"/>
    <lineage>
        <taxon>Eukaryota</taxon>
        <taxon>Fungi</taxon>
        <taxon>Dikarya</taxon>
        <taxon>Basidiomycota</taxon>
        <taxon>Agaricomycotina</taxon>
        <taxon>Agaricomycetes</taxon>
        <taxon>Hymenochaetales</taxon>
        <taxon>Hymenochaetaceae</taxon>
        <taxon>Pyrrhoderma</taxon>
    </lineage>
</organism>
<evidence type="ECO:0000313" key="7">
    <source>
        <dbReference type="Proteomes" id="UP000217199"/>
    </source>
</evidence>
<feature type="region of interest" description="Disordered" evidence="4">
    <location>
        <begin position="666"/>
        <end position="696"/>
    </location>
</feature>
<dbReference type="AlphaFoldDB" id="A0A286U7D6"/>
<name>A0A286U7D6_9AGAM</name>
<evidence type="ECO:0000256" key="1">
    <source>
        <dbReference type="ARBA" id="ARBA00023125"/>
    </source>
</evidence>
<keyword evidence="2 3" id="KW-0539">Nucleus</keyword>
<dbReference type="InterPro" id="IPR036910">
    <property type="entry name" value="HMG_box_dom_sf"/>
</dbReference>
<dbReference type="EMBL" id="NBII01000010">
    <property type="protein sequence ID" value="PAV15472.1"/>
    <property type="molecule type" value="Genomic_DNA"/>
</dbReference>
<dbReference type="STRING" id="2282107.A0A286U7D6"/>
<evidence type="ECO:0000259" key="5">
    <source>
        <dbReference type="PROSITE" id="PS50118"/>
    </source>
</evidence>
<dbReference type="InterPro" id="IPR009071">
    <property type="entry name" value="HMG_box_dom"/>
</dbReference>
<dbReference type="InParanoid" id="A0A286U7D6"/>
<dbReference type="SMART" id="SM00398">
    <property type="entry name" value="HMG"/>
    <property type="match status" value="1"/>
</dbReference>
<dbReference type="GO" id="GO:0000981">
    <property type="term" value="F:DNA-binding transcription factor activity, RNA polymerase II-specific"/>
    <property type="evidence" value="ECO:0007669"/>
    <property type="project" value="TreeGrafter"/>
</dbReference>
<gene>
    <name evidence="6" type="ORF">PNOK_0923600</name>
</gene>
<dbReference type="Gene3D" id="1.10.30.10">
    <property type="entry name" value="High mobility group box domain"/>
    <property type="match status" value="1"/>
</dbReference>
<feature type="compositionally biased region" description="Polar residues" evidence="4">
    <location>
        <begin position="487"/>
        <end position="501"/>
    </location>
</feature>
<evidence type="ECO:0000256" key="2">
    <source>
        <dbReference type="ARBA" id="ARBA00023242"/>
    </source>
</evidence>
<feature type="compositionally biased region" description="Polar residues" evidence="4">
    <location>
        <begin position="536"/>
        <end position="560"/>
    </location>
</feature>
<dbReference type="Pfam" id="PF00505">
    <property type="entry name" value="HMG_box"/>
    <property type="match status" value="1"/>
</dbReference>
<comment type="caution">
    <text evidence="6">The sequence shown here is derived from an EMBL/GenBank/DDBJ whole genome shotgun (WGS) entry which is preliminary data.</text>
</comment>
<feature type="region of interest" description="Disordered" evidence="4">
    <location>
        <begin position="855"/>
        <end position="887"/>
    </location>
</feature>
<dbReference type="GO" id="GO:0005634">
    <property type="term" value="C:nucleus"/>
    <property type="evidence" value="ECO:0007669"/>
    <property type="project" value="UniProtKB-UniRule"/>
</dbReference>
<dbReference type="PANTHER" id="PTHR45789:SF2">
    <property type="entry name" value="FI18025P1"/>
    <property type="match status" value="1"/>
</dbReference>
<feature type="domain" description="HMG box" evidence="5">
    <location>
        <begin position="110"/>
        <end position="179"/>
    </location>
</feature>
<dbReference type="InterPro" id="IPR051356">
    <property type="entry name" value="SOX/SOX-like_TF"/>
</dbReference>